<comment type="caution">
    <text evidence="2">The sequence shown here is derived from an EMBL/GenBank/DDBJ whole genome shotgun (WGS) entry which is preliminary data.</text>
</comment>
<accession>A0ABU0YPM3</accession>
<dbReference type="PANTHER" id="PTHR34818:SF1">
    <property type="entry name" value="PROTEIN BLI-3"/>
    <property type="match status" value="1"/>
</dbReference>
<dbReference type="Gene3D" id="2.30.110.10">
    <property type="entry name" value="Electron Transport, Fmn-binding Protein, Chain A"/>
    <property type="match status" value="1"/>
</dbReference>
<dbReference type="Proteomes" id="UP001230156">
    <property type="component" value="Unassembled WGS sequence"/>
</dbReference>
<organism evidence="2 3">
    <name type="scientific">Dongia sedimenti</name>
    <dbReference type="NCBI Taxonomy" id="3064282"/>
    <lineage>
        <taxon>Bacteria</taxon>
        <taxon>Pseudomonadati</taxon>
        <taxon>Pseudomonadota</taxon>
        <taxon>Alphaproteobacteria</taxon>
        <taxon>Rhodospirillales</taxon>
        <taxon>Dongiaceae</taxon>
        <taxon>Dongia</taxon>
    </lineage>
</organism>
<dbReference type="Pfam" id="PF16242">
    <property type="entry name" value="Pyrid_ox_like"/>
    <property type="match status" value="1"/>
</dbReference>
<evidence type="ECO:0000259" key="1">
    <source>
        <dbReference type="Pfam" id="PF16242"/>
    </source>
</evidence>
<dbReference type="InterPro" id="IPR038725">
    <property type="entry name" value="YdaG_split_barrel_FMN-bd"/>
</dbReference>
<reference evidence="3" key="1">
    <citation type="submission" date="2023-08" db="EMBL/GenBank/DDBJ databases">
        <title>Rhodospirillaceae gen. nov., a novel taxon isolated from the Yangtze River Yuezi River estuary sludge.</title>
        <authorList>
            <person name="Ruan L."/>
        </authorList>
    </citation>
    <scope>NUCLEOTIDE SEQUENCE [LARGE SCALE GENOMIC DNA]</scope>
    <source>
        <strain evidence="3">R-7</strain>
    </source>
</reference>
<proteinExistence type="predicted"/>
<dbReference type="InterPro" id="IPR012349">
    <property type="entry name" value="Split_barrel_FMN-bd"/>
</dbReference>
<dbReference type="PANTHER" id="PTHR34818">
    <property type="entry name" value="PROTEIN BLI-3"/>
    <property type="match status" value="1"/>
</dbReference>
<gene>
    <name evidence="2" type="ORF">Q8A70_18420</name>
</gene>
<protein>
    <submittedName>
        <fullName evidence="2">Pyridoxamine 5'-phosphate oxidase family protein</fullName>
    </submittedName>
</protein>
<dbReference type="SUPFAM" id="SSF50475">
    <property type="entry name" value="FMN-binding split barrel"/>
    <property type="match status" value="1"/>
</dbReference>
<dbReference type="InterPro" id="IPR052917">
    <property type="entry name" value="Stress-Dev_Protein"/>
</dbReference>
<keyword evidence="3" id="KW-1185">Reference proteome</keyword>
<dbReference type="RefSeq" id="WP_379957867.1">
    <property type="nucleotide sequence ID" value="NZ_JAUYVI010000005.1"/>
</dbReference>
<evidence type="ECO:0000313" key="3">
    <source>
        <dbReference type="Proteomes" id="UP001230156"/>
    </source>
</evidence>
<feature type="domain" description="General stress protein FMN-binding split barrel" evidence="1">
    <location>
        <begin position="7"/>
        <end position="151"/>
    </location>
</feature>
<evidence type="ECO:0000313" key="2">
    <source>
        <dbReference type="EMBL" id="MDQ7249670.1"/>
    </source>
</evidence>
<sequence>MDGAAKQERLYDVIKDFDNALLVTTATGGRDHVRPMHIAEIREDGDIFFATSVASPKIAEIAANPDVVVTFQSNRQFAAVYGRAEVLKDRSLIDRLWSEAWKVWFPQGKSDPTLCLIRVDGREGEYWDNAGMQGIKYAFQAAKAYMQGRTPAKDEKQNAKVPLS</sequence>
<dbReference type="EMBL" id="JAUYVI010000005">
    <property type="protein sequence ID" value="MDQ7249670.1"/>
    <property type="molecule type" value="Genomic_DNA"/>
</dbReference>
<name>A0ABU0YPM3_9PROT</name>